<dbReference type="Proteomes" id="UP000749559">
    <property type="component" value="Unassembled WGS sequence"/>
</dbReference>
<protein>
    <recommendedName>
        <fullName evidence="6">Antistasin-like domain-containing protein</fullName>
    </recommendedName>
</protein>
<evidence type="ECO:0000256" key="3">
    <source>
        <dbReference type="ARBA" id="ARBA00022525"/>
    </source>
</evidence>
<keyword evidence="5" id="KW-0722">Serine protease inhibitor</keyword>
<dbReference type="PROSITE" id="PS51252">
    <property type="entry name" value="ANTISTASIN"/>
    <property type="match status" value="1"/>
</dbReference>
<dbReference type="InterPro" id="IPR011061">
    <property type="entry name" value="Hirudin/antistatin"/>
</dbReference>
<comment type="caution">
    <text evidence="7">The sequence shown here is derived from an EMBL/GenBank/DDBJ whole genome shotgun (WGS) entry which is preliminary data.</text>
</comment>
<evidence type="ECO:0000256" key="2">
    <source>
        <dbReference type="ARBA" id="ARBA00008768"/>
    </source>
</evidence>
<dbReference type="Gene3D" id="2.10.70.10">
    <property type="entry name" value="Complement Module, domain 1"/>
    <property type="match status" value="1"/>
</dbReference>
<dbReference type="GO" id="GO:0005576">
    <property type="term" value="C:extracellular region"/>
    <property type="evidence" value="ECO:0007669"/>
    <property type="project" value="UniProtKB-SubCell"/>
</dbReference>
<organism evidence="7 8">
    <name type="scientific">Owenia fusiformis</name>
    <name type="common">Polychaete worm</name>
    <dbReference type="NCBI Taxonomy" id="6347"/>
    <lineage>
        <taxon>Eukaryota</taxon>
        <taxon>Metazoa</taxon>
        <taxon>Spiralia</taxon>
        <taxon>Lophotrochozoa</taxon>
        <taxon>Annelida</taxon>
        <taxon>Polychaeta</taxon>
        <taxon>Sedentaria</taxon>
        <taxon>Canalipalpata</taxon>
        <taxon>Sabellida</taxon>
        <taxon>Oweniida</taxon>
        <taxon>Oweniidae</taxon>
        <taxon>Owenia</taxon>
    </lineage>
</organism>
<name>A0A8S4Q364_OWEFU</name>
<sequence length="393" mass="43247">GILWLQGQNIQAWGKFKDECNKCICNFNLIQDFVTCSKKNCERQYCKRTICPNITCPQGSHIPPRRCCPVCNMKLPKVIQIDLTNKAVPKVCNGDICEMHCRNGHQKDNDGCNICDKCNKDPCLGNRCSGNTTCDVINGTAACRKCSRKMCGMYCQFGFQTDGNGCEICKCKTNPCLVDPRPCQKGSLNQVCVVRNNKAVCEKHPALACAHPEKDTTGYIKICTDTKNCSDDYICLMSRGQFPGVCCPLAQCRYFLRLYNINEIVPSLDGCNTCCCMGDGKIGCTTKTCPKRGCANNGNNYIHEESFPRGDGCNTCKCSDGDVDCTKAYCAHCEENGLLYAVGEYVNRNDPCLICQCTNNPLDITSAKIVCAVRYSCTQAPGLTPKLSPSPDM</sequence>
<keyword evidence="3" id="KW-0964">Secreted</keyword>
<evidence type="ECO:0000256" key="4">
    <source>
        <dbReference type="ARBA" id="ARBA00022690"/>
    </source>
</evidence>
<keyword evidence="8" id="KW-1185">Reference proteome</keyword>
<dbReference type="SUPFAM" id="SSF57262">
    <property type="entry name" value="Leech antihemostatic proteins"/>
    <property type="match status" value="1"/>
</dbReference>
<comment type="subcellular location">
    <subcellularLocation>
        <location evidence="1">Secreted</location>
    </subcellularLocation>
</comment>
<proteinExistence type="inferred from homology"/>
<evidence type="ECO:0000313" key="8">
    <source>
        <dbReference type="Proteomes" id="UP000749559"/>
    </source>
</evidence>
<dbReference type="Pfam" id="PF02822">
    <property type="entry name" value="Antistasin"/>
    <property type="match status" value="2"/>
</dbReference>
<dbReference type="OrthoDB" id="10021323at2759"/>
<keyword evidence="4" id="KW-0646">Protease inhibitor</keyword>
<dbReference type="GO" id="GO:0004867">
    <property type="term" value="F:serine-type endopeptidase inhibitor activity"/>
    <property type="evidence" value="ECO:0007669"/>
    <property type="project" value="UniProtKB-KW"/>
</dbReference>
<reference evidence="7" key="1">
    <citation type="submission" date="2022-03" db="EMBL/GenBank/DDBJ databases">
        <authorList>
            <person name="Martin C."/>
        </authorList>
    </citation>
    <scope>NUCLEOTIDE SEQUENCE</scope>
</reference>
<dbReference type="SUPFAM" id="SSF57603">
    <property type="entry name" value="FnI-like domain"/>
    <property type="match status" value="1"/>
</dbReference>
<feature type="domain" description="Antistasin-like" evidence="6">
    <location>
        <begin position="146"/>
        <end position="171"/>
    </location>
</feature>
<dbReference type="Gene3D" id="2.10.22.10">
    <property type="entry name" value="Antistasin, domain 1"/>
    <property type="match status" value="1"/>
</dbReference>
<evidence type="ECO:0000256" key="1">
    <source>
        <dbReference type="ARBA" id="ARBA00004613"/>
    </source>
</evidence>
<comment type="similarity">
    <text evidence="2">Belongs to the protease inhibitor I15 (antistasin) family.</text>
</comment>
<dbReference type="EMBL" id="CAIIXF020000011">
    <property type="protein sequence ID" value="CAH1798372.1"/>
    <property type="molecule type" value="Genomic_DNA"/>
</dbReference>
<evidence type="ECO:0000313" key="7">
    <source>
        <dbReference type="EMBL" id="CAH1798372.1"/>
    </source>
</evidence>
<evidence type="ECO:0000256" key="5">
    <source>
        <dbReference type="ARBA" id="ARBA00022900"/>
    </source>
</evidence>
<accession>A0A8S4Q364</accession>
<dbReference type="AlphaFoldDB" id="A0A8S4Q364"/>
<evidence type="ECO:0000259" key="6">
    <source>
        <dbReference type="PROSITE" id="PS51252"/>
    </source>
</evidence>
<feature type="non-terminal residue" evidence="7">
    <location>
        <position position="393"/>
    </location>
</feature>
<gene>
    <name evidence="7" type="ORF">OFUS_LOCUS22523</name>
</gene>
<dbReference type="InterPro" id="IPR004094">
    <property type="entry name" value="Antistasin-like"/>
</dbReference>